<gene>
    <name evidence="2" type="ORF">LOD99_2329</name>
</gene>
<reference evidence="2 3" key="1">
    <citation type="journal article" date="2023" name="BMC Biol.">
        <title>The compact genome of the sponge Oopsacas minuta (Hexactinellida) is lacking key metazoan core genes.</title>
        <authorList>
            <person name="Santini S."/>
            <person name="Schenkelaars Q."/>
            <person name="Jourda C."/>
            <person name="Duchesne M."/>
            <person name="Belahbib H."/>
            <person name="Rocher C."/>
            <person name="Selva M."/>
            <person name="Riesgo A."/>
            <person name="Vervoort M."/>
            <person name="Leys S.P."/>
            <person name="Kodjabachian L."/>
            <person name="Le Bivic A."/>
            <person name="Borchiellini C."/>
            <person name="Claverie J.M."/>
            <person name="Renard E."/>
        </authorList>
    </citation>
    <scope>NUCLEOTIDE SEQUENCE [LARGE SCALE GENOMIC DNA]</scope>
    <source>
        <strain evidence="2">SPO-2</strain>
    </source>
</reference>
<proteinExistence type="predicted"/>
<name>A0AAV7K2N0_9METZ</name>
<dbReference type="AlphaFoldDB" id="A0AAV7K2N0"/>
<dbReference type="Proteomes" id="UP001165289">
    <property type="component" value="Unassembled WGS sequence"/>
</dbReference>
<dbReference type="GO" id="GO:0005737">
    <property type="term" value="C:cytoplasm"/>
    <property type="evidence" value="ECO:0007669"/>
    <property type="project" value="InterPro"/>
</dbReference>
<comment type="caution">
    <text evidence="2">The sequence shown here is derived from an EMBL/GenBank/DDBJ whole genome shotgun (WGS) entry which is preliminary data.</text>
</comment>
<accession>A0AAV7K2N0</accession>
<dbReference type="PANTHER" id="PTHR46421:SF1">
    <property type="entry name" value="PROGRAMMED CELL DEATH PROTEIN 2-LIKE"/>
    <property type="match status" value="1"/>
</dbReference>
<evidence type="ECO:0000259" key="1">
    <source>
        <dbReference type="Pfam" id="PF04194"/>
    </source>
</evidence>
<sequence>MSADECLWLGYIGVKTPMSSSLTPKGIPTQSFIGGNELVSLHESHLNQPPTCTICDSDLLLIIQLYWPLYDSSYHRLFHVFACRNNSCWNNSASWVVLRSLSKDFSYETVISEPSKPLFEVAEWDEPLDEVEVIKTAESQSSQISQTQEGANLLPSKLSDLSIQSKSNIRKLLVAIDSFMLEYIEYNNIPVANEDNTHELSLYNEYLKSGGEELSVCSAVDDLEETDVFKDKTAENFYQQIGMFPSQVVRYQRGGEPLWASDKFVLNLSLIPNCESCGSKRTFEFQLLPTLVDYLKIKGNTAVEFGNLLVFTCAANCWKDSDASFKTEYVIVQPDPDIHGSMPVKPI</sequence>
<keyword evidence="3" id="KW-1185">Reference proteome</keyword>
<dbReference type="InterPro" id="IPR052815">
    <property type="entry name" value="PDCD2-like_regulator"/>
</dbReference>
<dbReference type="PANTHER" id="PTHR46421">
    <property type="entry name" value="PROGRAMMED CELL DEATH PROTEIN 2-LIKE"/>
    <property type="match status" value="1"/>
</dbReference>
<feature type="domain" description="Programmed cell death protein 2 C-terminal" evidence="1">
    <location>
        <begin position="231"/>
        <end position="333"/>
    </location>
</feature>
<organism evidence="2 3">
    <name type="scientific">Oopsacas minuta</name>
    <dbReference type="NCBI Taxonomy" id="111878"/>
    <lineage>
        <taxon>Eukaryota</taxon>
        <taxon>Metazoa</taxon>
        <taxon>Porifera</taxon>
        <taxon>Hexactinellida</taxon>
        <taxon>Hexasterophora</taxon>
        <taxon>Lyssacinosida</taxon>
        <taxon>Leucopsacidae</taxon>
        <taxon>Oopsacas</taxon>
    </lineage>
</organism>
<dbReference type="InterPro" id="IPR007320">
    <property type="entry name" value="PDCD2_C"/>
</dbReference>
<evidence type="ECO:0000313" key="3">
    <source>
        <dbReference type="Proteomes" id="UP001165289"/>
    </source>
</evidence>
<evidence type="ECO:0000313" key="2">
    <source>
        <dbReference type="EMBL" id="KAI6655040.1"/>
    </source>
</evidence>
<dbReference type="Pfam" id="PF04194">
    <property type="entry name" value="PDCD2_C"/>
    <property type="match status" value="1"/>
</dbReference>
<protein>
    <submittedName>
        <fullName evidence="2">Programmed cell death protein 2-like</fullName>
    </submittedName>
</protein>
<dbReference type="EMBL" id="JAKMXF010000210">
    <property type="protein sequence ID" value="KAI6655040.1"/>
    <property type="molecule type" value="Genomic_DNA"/>
</dbReference>